<feature type="transmembrane region" description="Helical" evidence="5">
    <location>
        <begin position="149"/>
        <end position="172"/>
    </location>
</feature>
<dbReference type="AlphaFoldDB" id="A0A939KNT2"/>
<proteinExistence type="predicted"/>
<dbReference type="InterPro" id="IPR020846">
    <property type="entry name" value="MFS_dom"/>
</dbReference>
<gene>
    <name evidence="7" type="ORF">J1902_16910</name>
</gene>
<evidence type="ECO:0000256" key="1">
    <source>
        <dbReference type="ARBA" id="ARBA00004651"/>
    </source>
</evidence>
<name>A0A939KNT2_9MICC</name>
<comment type="subcellular location">
    <subcellularLocation>
        <location evidence="1">Cell membrane</location>
        <topology evidence="1">Multi-pass membrane protein</topology>
    </subcellularLocation>
</comment>
<dbReference type="Proteomes" id="UP000664164">
    <property type="component" value="Unassembled WGS sequence"/>
</dbReference>
<dbReference type="RefSeq" id="WP_207617478.1">
    <property type="nucleotide sequence ID" value="NZ_JAFNLL010000051.1"/>
</dbReference>
<evidence type="ECO:0000313" key="8">
    <source>
        <dbReference type="Proteomes" id="UP000664164"/>
    </source>
</evidence>
<dbReference type="PROSITE" id="PS50850">
    <property type="entry name" value="MFS"/>
    <property type="match status" value="1"/>
</dbReference>
<dbReference type="Gene3D" id="1.20.1250.20">
    <property type="entry name" value="MFS general substrate transporter like domains"/>
    <property type="match status" value="2"/>
</dbReference>
<dbReference type="InterPro" id="IPR050327">
    <property type="entry name" value="Proton-linked_MCT"/>
</dbReference>
<accession>A0A939KNT2</accession>
<reference evidence="7" key="1">
    <citation type="submission" date="2021-03" db="EMBL/GenBank/DDBJ databases">
        <title>A new species, PO-11, isolated from a karst cave deposit.</title>
        <authorList>
            <person name="Zhaoxiaoyong W."/>
        </authorList>
    </citation>
    <scope>NUCLEOTIDE SEQUENCE</scope>
    <source>
        <strain evidence="7">PO-11</strain>
    </source>
</reference>
<dbReference type="GO" id="GO:0005886">
    <property type="term" value="C:plasma membrane"/>
    <property type="evidence" value="ECO:0007669"/>
    <property type="project" value="UniProtKB-SubCell"/>
</dbReference>
<keyword evidence="3 5" id="KW-1133">Transmembrane helix</keyword>
<dbReference type="GO" id="GO:0022857">
    <property type="term" value="F:transmembrane transporter activity"/>
    <property type="evidence" value="ECO:0007669"/>
    <property type="project" value="InterPro"/>
</dbReference>
<protein>
    <submittedName>
        <fullName evidence="7">MFS transporter</fullName>
    </submittedName>
</protein>
<dbReference type="PANTHER" id="PTHR11360">
    <property type="entry name" value="MONOCARBOXYLATE TRANSPORTER"/>
    <property type="match status" value="1"/>
</dbReference>
<feature type="transmembrane region" description="Helical" evidence="5">
    <location>
        <begin position="54"/>
        <end position="74"/>
    </location>
</feature>
<feature type="transmembrane region" description="Helical" evidence="5">
    <location>
        <begin position="407"/>
        <end position="429"/>
    </location>
</feature>
<keyword evidence="8" id="KW-1185">Reference proteome</keyword>
<feature type="domain" description="Major facilitator superfamily (MFS) profile" evidence="6">
    <location>
        <begin position="24"/>
        <end position="434"/>
    </location>
</feature>
<evidence type="ECO:0000256" key="2">
    <source>
        <dbReference type="ARBA" id="ARBA00022692"/>
    </source>
</evidence>
<feature type="transmembrane region" description="Helical" evidence="5">
    <location>
        <begin position="288"/>
        <end position="311"/>
    </location>
</feature>
<feature type="transmembrane region" description="Helical" evidence="5">
    <location>
        <begin position="379"/>
        <end position="401"/>
    </location>
</feature>
<sequence>MTAPDVTELPTGKPPRRRLHPAWIVAAVAFLALVGAAGFRAAPGVLMVPLQQEFGWSTTVLSLAVSINLVLFGLTAPFAAALMDRFGIRTVTAVALCLIGLGSALTVFVNQSWQILLTWGLLIGLGTGSMALVFAATIANTWFSKSRGLVIGILTSGSAAGQLVFLPFIAALAQNPGWRGASLLIAAGALAVAPLVLRWLRNSPADVGVRAYGAETTAGDEGTPTAEPIKADSTNAAVRALQVLKRASKVRTFWALAAGFAICGATTNGLIGTHFIPSAHDHGMPETTAAGLLAVVGIFDILGTIASGWLTDRFNPKILLAVYYQFRGIGLLVLPLLLGSTVEPSMIIFVVVYGLDWVATVPPTAAICRKVFGADGSVVFGWVFAAHQLGAAAAALAAGYIRDATGHYTYAWIGAAAMCTVAAVISATIRKDAGKKEPVPVVA</sequence>
<organism evidence="7 8">
    <name type="scientific">Arthrobacter cavernae</name>
    <dbReference type="NCBI Taxonomy" id="2817681"/>
    <lineage>
        <taxon>Bacteria</taxon>
        <taxon>Bacillati</taxon>
        <taxon>Actinomycetota</taxon>
        <taxon>Actinomycetes</taxon>
        <taxon>Micrococcales</taxon>
        <taxon>Micrococcaceae</taxon>
        <taxon>Arthrobacter</taxon>
    </lineage>
</organism>
<keyword evidence="2 5" id="KW-0812">Transmembrane</keyword>
<feature type="transmembrane region" description="Helical" evidence="5">
    <location>
        <begin position="86"/>
        <end position="109"/>
    </location>
</feature>
<dbReference type="PANTHER" id="PTHR11360:SF284">
    <property type="entry name" value="EG:103B4.3 PROTEIN-RELATED"/>
    <property type="match status" value="1"/>
</dbReference>
<dbReference type="InterPro" id="IPR011701">
    <property type="entry name" value="MFS"/>
</dbReference>
<evidence type="ECO:0000259" key="6">
    <source>
        <dbReference type="PROSITE" id="PS50850"/>
    </source>
</evidence>
<evidence type="ECO:0000256" key="5">
    <source>
        <dbReference type="SAM" id="Phobius"/>
    </source>
</evidence>
<feature type="transmembrane region" description="Helical" evidence="5">
    <location>
        <begin position="253"/>
        <end position="276"/>
    </location>
</feature>
<dbReference type="SUPFAM" id="SSF103473">
    <property type="entry name" value="MFS general substrate transporter"/>
    <property type="match status" value="1"/>
</dbReference>
<dbReference type="InterPro" id="IPR036259">
    <property type="entry name" value="MFS_trans_sf"/>
</dbReference>
<evidence type="ECO:0000313" key="7">
    <source>
        <dbReference type="EMBL" id="MBO1269623.1"/>
    </source>
</evidence>
<dbReference type="CDD" id="cd17355">
    <property type="entry name" value="MFS_YcxA_like"/>
    <property type="match status" value="1"/>
</dbReference>
<keyword evidence="4 5" id="KW-0472">Membrane</keyword>
<comment type="caution">
    <text evidence="7">The sequence shown here is derived from an EMBL/GenBank/DDBJ whole genome shotgun (WGS) entry which is preliminary data.</text>
</comment>
<evidence type="ECO:0000256" key="4">
    <source>
        <dbReference type="ARBA" id="ARBA00023136"/>
    </source>
</evidence>
<feature type="transmembrane region" description="Helical" evidence="5">
    <location>
        <begin position="178"/>
        <end position="200"/>
    </location>
</feature>
<feature type="transmembrane region" description="Helical" evidence="5">
    <location>
        <begin position="115"/>
        <end position="137"/>
    </location>
</feature>
<dbReference type="Pfam" id="PF07690">
    <property type="entry name" value="MFS_1"/>
    <property type="match status" value="1"/>
</dbReference>
<evidence type="ECO:0000256" key="3">
    <source>
        <dbReference type="ARBA" id="ARBA00022989"/>
    </source>
</evidence>
<feature type="transmembrane region" description="Helical" evidence="5">
    <location>
        <begin position="22"/>
        <end position="42"/>
    </location>
</feature>
<dbReference type="EMBL" id="JAFNLL010000051">
    <property type="protein sequence ID" value="MBO1269623.1"/>
    <property type="molecule type" value="Genomic_DNA"/>
</dbReference>